<evidence type="ECO:0000313" key="3">
    <source>
        <dbReference type="EMBL" id="KAL3690262.1"/>
    </source>
</evidence>
<proteinExistence type="predicted"/>
<protein>
    <submittedName>
        <fullName evidence="3">Uncharacterized protein</fullName>
    </submittedName>
</protein>
<name>A0ABD3HI65_9MARC</name>
<reference evidence="3 4" key="1">
    <citation type="submission" date="2024-09" db="EMBL/GenBank/DDBJ databases">
        <title>Chromosome-scale assembly of Riccia sorocarpa.</title>
        <authorList>
            <person name="Paukszto L."/>
        </authorList>
    </citation>
    <scope>NUCLEOTIDE SEQUENCE [LARGE SCALE GENOMIC DNA]</scope>
    <source>
        <strain evidence="3">LP-2024</strain>
        <tissue evidence="3">Aerial parts of the thallus</tissue>
    </source>
</reference>
<dbReference type="SMART" id="SM00320">
    <property type="entry name" value="WD40"/>
    <property type="match status" value="5"/>
</dbReference>
<feature type="compositionally biased region" description="Basic and acidic residues" evidence="2">
    <location>
        <begin position="176"/>
        <end position="247"/>
    </location>
</feature>
<feature type="compositionally biased region" description="Basic and acidic residues" evidence="2">
    <location>
        <begin position="144"/>
        <end position="168"/>
    </location>
</feature>
<dbReference type="EMBL" id="JBJQOH010000004">
    <property type="protein sequence ID" value="KAL3690262.1"/>
    <property type="molecule type" value="Genomic_DNA"/>
</dbReference>
<feature type="region of interest" description="Disordered" evidence="2">
    <location>
        <begin position="73"/>
        <end position="264"/>
    </location>
</feature>
<feature type="coiled-coil region" evidence="1">
    <location>
        <begin position="46"/>
        <end position="73"/>
    </location>
</feature>
<dbReference type="InterPro" id="IPR036322">
    <property type="entry name" value="WD40_repeat_dom_sf"/>
</dbReference>
<evidence type="ECO:0000313" key="4">
    <source>
        <dbReference type="Proteomes" id="UP001633002"/>
    </source>
</evidence>
<gene>
    <name evidence="3" type="ORF">R1sor_016571</name>
</gene>
<keyword evidence="4" id="KW-1185">Reference proteome</keyword>
<comment type="caution">
    <text evidence="3">The sequence shown here is derived from an EMBL/GenBank/DDBJ whole genome shotgun (WGS) entry which is preliminary data.</text>
</comment>
<dbReference type="Gene3D" id="2.130.10.10">
    <property type="entry name" value="YVTN repeat-like/Quinoprotein amine dehydrogenase"/>
    <property type="match status" value="2"/>
</dbReference>
<feature type="region of interest" description="Disordered" evidence="2">
    <location>
        <begin position="1"/>
        <end position="34"/>
    </location>
</feature>
<dbReference type="AlphaFoldDB" id="A0ABD3HI65"/>
<dbReference type="InterPro" id="IPR001680">
    <property type="entry name" value="WD40_rpt"/>
</dbReference>
<dbReference type="PANTHER" id="PTHR47232:SF1">
    <property type="entry name" value="TRANSDUCIN FAMILY PROTEIN _ WD-40 REPEAT FAMILY PROTEIN"/>
    <property type="match status" value="1"/>
</dbReference>
<evidence type="ECO:0000256" key="1">
    <source>
        <dbReference type="SAM" id="Coils"/>
    </source>
</evidence>
<dbReference type="SUPFAM" id="SSF50978">
    <property type="entry name" value="WD40 repeat-like"/>
    <property type="match status" value="1"/>
</dbReference>
<accession>A0ABD3HI65</accession>
<organism evidence="3 4">
    <name type="scientific">Riccia sorocarpa</name>
    <dbReference type="NCBI Taxonomy" id="122646"/>
    <lineage>
        <taxon>Eukaryota</taxon>
        <taxon>Viridiplantae</taxon>
        <taxon>Streptophyta</taxon>
        <taxon>Embryophyta</taxon>
        <taxon>Marchantiophyta</taxon>
        <taxon>Marchantiopsida</taxon>
        <taxon>Marchantiidae</taxon>
        <taxon>Marchantiales</taxon>
        <taxon>Ricciaceae</taxon>
        <taxon>Riccia</taxon>
    </lineage>
</organism>
<dbReference type="InterPro" id="IPR015943">
    <property type="entry name" value="WD40/YVTN_repeat-like_dom_sf"/>
</dbReference>
<dbReference type="Pfam" id="PF00400">
    <property type="entry name" value="WD40"/>
    <property type="match status" value="1"/>
</dbReference>
<dbReference type="PANTHER" id="PTHR47232">
    <property type="entry name" value="TRANSDUCIN FAMILY PROTEIN / WD-40 REPEAT FAMILY PROTEIN"/>
    <property type="match status" value="1"/>
</dbReference>
<sequence length="609" mass="67793">MEGKDPPVSKESGPSLKRSRQEEEELEKAEEEEGLLALVKKRRSDVKVLTSRMQTLEAQLKDSRNKLTMAEALLETMRTGKSDGKAHKGPSDQAPDNGHVRKPWPTSINAKPADNIGSSDGAKHSSGSAVPKAGKGSSQSGEDQPEKPRRDSLSRSNKPEADRKDRNEGSGVRTSAEADRRDRKEKENGRSAAEVDRRERKEGSGGREQQEGERRDKRERHGSARGAAEAERKDRSNQSDSLGREGSNKASNPPAPAGPPPRKHVDLILDIRSQSKAKPVALHAPLYIPSQHRRKMRCLILNPANETQCATSGLDGLMNFWRLDARGLDISYRYNVECLSPVQRHWPEDMTWHPEGHSIFAIYTADHNESQVAIIRNDMKNKVAKFLPAKPHIKGVMNAISFMPWSNSQFVTAGSDHLVVLWKEEGEDEWKPKILHQSYHTSAVSGIAGTMHKHLVLSVGFDKRVLGFDPAAGRTAFQHQLDTKALSVLANTSDFNLFMVQTGTPKRQLHLYDIRARTELHTFGWVTESTDQVSALITQSWSPDGYYIASGSADAKIPVFDIRYNSPDPAQTILAHSKRVFMAVWHHSLPMILSISSDAQIGVHRIYNK</sequence>
<feature type="compositionally biased region" description="Basic and acidic residues" evidence="2">
    <location>
        <begin position="78"/>
        <end position="90"/>
    </location>
</feature>
<keyword evidence="1" id="KW-0175">Coiled coil</keyword>
<dbReference type="Proteomes" id="UP001633002">
    <property type="component" value="Unassembled WGS sequence"/>
</dbReference>
<evidence type="ECO:0000256" key="2">
    <source>
        <dbReference type="SAM" id="MobiDB-lite"/>
    </source>
</evidence>
<feature type="compositionally biased region" description="Acidic residues" evidence="2">
    <location>
        <begin position="22"/>
        <end position="34"/>
    </location>
</feature>